<dbReference type="Proteomes" id="UP000005442">
    <property type="component" value="Chromosome"/>
</dbReference>
<dbReference type="RefSeq" id="WP_014212853.1">
    <property type="nucleotide sequence ID" value="NC_016604.1"/>
</dbReference>
<accession>G8RQ35</accession>
<dbReference type="EMBL" id="CP003169">
    <property type="protein sequence ID" value="AEV75108.1"/>
    <property type="molecule type" value="Genomic_DNA"/>
</dbReference>
<dbReference type="PATRIC" id="fig|710685.3.peg.4630"/>
<feature type="chain" id="PRO_5003514770" description="Secreted protein" evidence="1">
    <location>
        <begin position="30"/>
        <end position="88"/>
    </location>
</feature>
<evidence type="ECO:0008006" key="4">
    <source>
        <dbReference type="Google" id="ProtNLM"/>
    </source>
</evidence>
<proteinExistence type="predicted"/>
<dbReference type="HOGENOM" id="CLU_2465754_0_0_11"/>
<organism evidence="2 3">
    <name type="scientific">Mycolicibacterium rhodesiae (strain NBB3)</name>
    <name type="common">Mycobacterium rhodesiae</name>
    <dbReference type="NCBI Taxonomy" id="710685"/>
    <lineage>
        <taxon>Bacteria</taxon>
        <taxon>Bacillati</taxon>
        <taxon>Actinomycetota</taxon>
        <taxon>Actinomycetes</taxon>
        <taxon>Mycobacteriales</taxon>
        <taxon>Mycobacteriaceae</taxon>
        <taxon>Mycolicibacterium</taxon>
    </lineage>
</organism>
<keyword evidence="3" id="KW-1185">Reference proteome</keyword>
<evidence type="ECO:0000313" key="3">
    <source>
        <dbReference type="Proteomes" id="UP000005442"/>
    </source>
</evidence>
<reference evidence="2 3" key="1">
    <citation type="submission" date="2011-12" db="EMBL/GenBank/DDBJ databases">
        <title>Complete sequence of Mycobacterium rhodesiae NBB3.</title>
        <authorList>
            <consortium name="US DOE Joint Genome Institute"/>
            <person name="Lucas S."/>
            <person name="Han J."/>
            <person name="Lapidus A."/>
            <person name="Cheng J.-F."/>
            <person name="Goodwin L."/>
            <person name="Pitluck S."/>
            <person name="Peters L."/>
            <person name="Mikhailova N."/>
            <person name="Gu W."/>
            <person name="Detter J.C."/>
            <person name="Han C."/>
            <person name="Tapia R."/>
            <person name="Land M."/>
            <person name="Hauser L."/>
            <person name="Kyrpides N."/>
            <person name="Ivanova N."/>
            <person name="Pagani I."/>
            <person name="Mattes T."/>
            <person name="Holmes A."/>
            <person name="Rutledge P."/>
            <person name="Paulsen I."/>
            <person name="Coleman N."/>
            <person name="Woyke T."/>
        </authorList>
    </citation>
    <scope>NUCLEOTIDE SEQUENCE [LARGE SCALE GENOMIC DNA]</scope>
    <source>
        <strain evidence="2 3">NBB3</strain>
    </source>
</reference>
<keyword evidence="1" id="KW-0732">Signal</keyword>
<feature type="signal peptide" evidence="1">
    <location>
        <begin position="1"/>
        <end position="29"/>
    </location>
</feature>
<protein>
    <recommendedName>
        <fullName evidence="4">Secreted protein</fullName>
    </recommendedName>
</protein>
<sequence>MILKRVVATAAFVGTLGFTAIGLSGVANAEQAVPNSPGVTWKLDKPHWNDRHDNDRGWRDARWDGPYYGGPCLWVPPAVSGWVPPAVC</sequence>
<gene>
    <name evidence="2" type="ordered locus">MycrhN_4622</name>
</gene>
<evidence type="ECO:0000313" key="2">
    <source>
        <dbReference type="EMBL" id="AEV75108.1"/>
    </source>
</evidence>
<evidence type="ECO:0000256" key="1">
    <source>
        <dbReference type="SAM" id="SignalP"/>
    </source>
</evidence>
<dbReference type="KEGG" id="mrh:MycrhN_4622"/>
<dbReference type="AlphaFoldDB" id="G8RQ35"/>
<name>G8RQ35_MYCRN</name>